<proteinExistence type="predicted"/>
<dbReference type="AlphaFoldDB" id="A0A494ZZU5"/>
<reference evidence="6 7" key="1">
    <citation type="journal article" date="2016" name="Int. J. Syst. Evol. Microbiol.">
        <title>Oceanobacillus halophilus sp. nov., a novel moderately halophilic bacterium from a hypersaline lake.</title>
        <authorList>
            <person name="Amoozegar M.A."/>
            <person name="Bagheri M."/>
            <person name="Makhdoumi A."/>
            <person name="Nikou M.M."/>
            <person name="Fazeli S.A.S."/>
            <person name="Schumann P."/>
            <person name="Sproer C."/>
            <person name="Sanchez-Porro C."/>
            <person name="Ventosa A."/>
        </authorList>
    </citation>
    <scope>NUCLEOTIDE SEQUENCE [LARGE SCALE GENOMIC DNA]</scope>
    <source>
        <strain evidence="6 7">DSM 23996</strain>
    </source>
</reference>
<feature type="domain" description="HTH cro/C1-type" evidence="5">
    <location>
        <begin position="3"/>
        <end position="29"/>
    </location>
</feature>
<accession>A0A494ZZU5</accession>
<dbReference type="SUPFAM" id="SSF53822">
    <property type="entry name" value="Periplasmic binding protein-like I"/>
    <property type="match status" value="1"/>
</dbReference>
<dbReference type="RefSeq" id="WP_121204779.1">
    <property type="nucleotide sequence ID" value="NZ_RBZP01000010.1"/>
</dbReference>
<dbReference type="SMART" id="SM00354">
    <property type="entry name" value="HTH_LACI"/>
    <property type="match status" value="1"/>
</dbReference>
<dbReference type="InterPro" id="IPR001387">
    <property type="entry name" value="Cro/C1-type_HTH"/>
</dbReference>
<dbReference type="InterPro" id="IPR001761">
    <property type="entry name" value="Peripla_BP/Lac1_sug-bd_dom"/>
</dbReference>
<dbReference type="SUPFAM" id="SSF47413">
    <property type="entry name" value="lambda repressor-like DNA-binding domains"/>
    <property type="match status" value="1"/>
</dbReference>
<comment type="caution">
    <text evidence="6">The sequence shown here is derived from an EMBL/GenBank/DDBJ whole genome shotgun (WGS) entry which is preliminary data.</text>
</comment>
<dbReference type="PROSITE" id="PS50932">
    <property type="entry name" value="HTH_LACI_2"/>
    <property type="match status" value="1"/>
</dbReference>
<keyword evidence="3" id="KW-0804">Transcription</keyword>
<feature type="domain" description="HTH lacI-type" evidence="4">
    <location>
        <begin position="7"/>
        <end position="61"/>
    </location>
</feature>
<dbReference type="PANTHER" id="PTHR30146:SF136">
    <property type="entry name" value="NTD BIOSYNTHESIS OPERON REGULATOR NTDR"/>
    <property type="match status" value="1"/>
</dbReference>
<name>A0A494ZZU5_9BACI</name>
<dbReference type="InterPro" id="IPR028082">
    <property type="entry name" value="Peripla_BP_I"/>
</dbReference>
<gene>
    <name evidence="6" type="ORF">D8M06_12665</name>
</gene>
<dbReference type="PANTHER" id="PTHR30146">
    <property type="entry name" value="LACI-RELATED TRANSCRIPTIONAL REPRESSOR"/>
    <property type="match status" value="1"/>
</dbReference>
<protein>
    <submittedName>
        <fullName evidence="6">LacI family transcriptional regulator</fullName>
    </submittedName>
</protein>
<dbReference type="InterPro" id="IPR010982">
    <property type="entry name" value="Lambda_DNA-bd_dom_sf"/>
</dbReference>
<organism evidence="6 7">
    <name type="scientific">Oceanobacillus halophilus</name>
    <dbReference type="NCBI Taxonomy" id="930130"/>
    <lineage>
        <taxon>Bacteria</taxon>
        <taxon>Bacillati</taxon>
        <taxon>Bacillota</taxon>
        <taxon>Bacilli</taxon>
        <taxon>Bacillales</taxon>
        <taxon>Bacillaceae</taxon>
        <taxon>Oceanobacillus</taxon>
    </lineage>
</organism>
<evidence type="ECO:0000313" key="7">
    <source>
        <dbReference type="Proteomes" id="UP000269301"/>
    </source>
</evidence>
<dbReference type="EMBL" id="RBZP01000010">
    <property type="protein sequence ID" value="RKQ32510.1"/>
    <property type="molecule type" value="Genomic_DNA"/>
</dbReference>
<keyword evidence="7" id="KW-1185">Reference proteome</keyword>
<dbReference type="Gene3D" id="3.40.50.2300">
    <property type="match status" value="2"/>
</dbReference>
<dbReference type="Pfam" id="PF00356">
    <property type="entry name" value="LacI"/>
    <property type="match status" value="1"/>
</dbReference>
<dbReference type="GO" id="GO:0003700">
    <property type="term" value="F:DNA-binding transcription factor activity"/>
    <property type="evidence" value="ECO:0007669"/>
    <property type="project" value="TreeGrafter"/>
</dbReference>
<sequence>MTESKGLTINDVARKCGLSRSTVSRVINNHPYVAKEKKEAVLKAMEELGYKPNSVAQQLRSNKTHAIAVLVPRITNPFYSRLIEKMETEASLLGYQIIICQTRYSKEREVDYLDMLRSRKVDGVILTSIQNDWKDIETYLQYGPIVMCNEFDDQATIPSIRVNQMDGSYLGTKHLIEQGHKKIAYCKGGTKSNIGKKRREGFNKALKEYNLSSVNDVVLTNAFSIEDGKRIFHELPEDITAVFTGGDEVAVGIIFEARENRVKIPEQLAVIGFDNQVISELINPSITTINQPIEEVASKTMEVMIQKLESDKPSNIKEIYEFPVKLIVRQSTVLE</sequence>
<evidence type="ECO:0000259" key="5">
    <source>
        <dbReference type="PROSITE" id="PS50943"/>
    </source>
</evidence>
<dbReference type="GO" id="GO:0000976">
    <property type="term" value="F:transcription cis-regulatory region binding"/>
    <property type="evidence" value="ECO:0007669"/>
    <property type="project" value="TreeGrafter"/>
</dbReference>
<keyword evidence="2" id="KW-0238">DNA-binding</keyword>
<dbReference type="CDD" id="cd01392">
    <property type="entry name" value="HTH_LacI"/>
    <property type="match status" value="1"/>
</dbReference>
<dbReference type="PROSITE" id="PS50943">
    <property type="entry name" value="HTH_CROC1"/>
    <property type="match status" value="1"/>
</dbReference>
<evidence type="ECO:0000256" key="3">
    <source>
        <dbReference type="ARBA" id="ARBA00023163"/>
    </source>
</evidence>
<evidence type="ECO:0000313" key="6">
    <source>
        <dbReference type="EMBL" id="RKQ32510.1"/>
    </source>
</evidence>
<dbReference type="Gene3D" id="1.10.260.40">
    <property type="entry name" value="lambda repressor-like DNA-binding domains"/>
    <property type="match status" value="1"/>
</dbReference>
<dbReference type="Proteomes" id="UP000269301">
    <property type="component" value="Unassembled WGS sequence"/>
</dbReference>
<evidence type="ECO:0000256" key="2">
    <source>
        <dbReference type="ARBA" id="ARBA00023125"/>
    </source>
</evidence>
<evidence type="ECO:0000256" key="1">
    <source>
        <dbReference type="ARBA" id="ARBA00023015"/>
    </source>
</evidence>
<dbReference type="CDD" id="cd06286">
    <property type="entry name" value="PBP1_CcpB-like"/>
    <property type="match status" value="1"/>
</dbReference>
<evidence type="ECO:0000259" key="4">
    <source>
        <dbReference type="PROSITE" id="PS50932"/>
    </source>
</evidence>
<keyword evidence="1" id="KW-0805">Transcription regulation</keyword>
<dbReference type="Pfam" id="PF00532">
    <property type="entry name" value="Peripla_BP_1"/>
    <property type="match status" value="1"/>
</dbReference>
<dbReference type="OrthoDB" id="9796186at2"/>
<dbReference type="InterPro" id="IPR000843">
    <property type="entry name" value="HTH_LacI"/>
</dbReference>